<dbReference type="KEGG" id="por:APT59_02300"/>
<protein>
    <submittedName>
        <fullName evidence="1">Uncharacterized protein</fullName>
    </submittedName>
</protein>
<sequence>MNGLDVVGQSRAIYPGALAMSLVRRVGVQVGCLIRVFQREGCTNCLKEGRGRFAVEVRCALFASRDVSRQQYLLGRGFKGD</sequence>
<organism evidence="1 2">
    <name type="scientific">Pseudomonas oryzihabitans</name>
    <dbReference type="NCBI Taxonomy" id="47885"/>
    <lineage>
        <taxon>Bacteria</taxon>
        <taxon>Pseudomonadati</taxon>
        <taxon>Pseudomonadota</taxon>
        <taxon>Gammaproteobacteria</taxon>
        <taxon>Pseudomonadales</taxon>
        <taxon>Pseudomonadaceae</taxon>
        <taxon>Pseudomonas</taxon>
    </lineage>
</organism>
<dbReference type="Proteomes" id="UP000064137">
    <property type="component" value="Chromosome"/>
</dbReference>
<proteinExistence type="predicted"/>
<dbReference type="EMBL" id="CP013987">
    <property type="protein sequence ID" value="ALZ83087.1"/>
    <property type="molecule type" value="Genomic_DNA"/>
</dbReference>
<accession>A0A0U4P2Q3</accession>
<evidence type="ECO:0000313" key="2">
    <source>
        <dbReference type="Proteomes" id="UP000064137"/>
    </source>
</evidence>
<reference evidence="1 2" key="1">
    <citation type="submission" date="2016-01" db="EMBL/GenBank/DDBJ databases">
        <title>Annotation of Pseudomonas oryzihabitans USDA-ARS-USMARC-56511.</title>
        <authorList>
            <person name="Harhay G.P."/>
            <person name="Harhay D.M."/>
            <person name="Smith T.P.L."/>
            <person name="Bono J.L."/>
            <person name="Heaton M.P."/>
            <person name="Clawson M.L."/>
            <person name="Chitko-Mckown C.G."/>
            <person name="Capik S.F."/>
            <person name="DeDonder K.D."/>
            <person name="Apley M.D."/>
            <person name="Lubbers B.V."/>
            <person name="White B.J."/>
            <person name="Larson R.L."/>
        </authorList>
    </citation>
    <scope>NUCLEOTIDE SEQUENCE [LARGE SCALE GENOMIC DNA]</scope>
    <source>
        <strain evidence="1 2">USDA-ARS-USMARC-56511</strain>
    </source>
</reference>
<dbReference type="AlphaFoldDB" id="A0A0U4P2Q3"/>
<name>A0A0U4P2Q3_9PSED</name>
<evidence type="ECO:0000313" key="1">
    <source>
        <dbReference type="EMBL" id="ALZ83087.1"/>
    </source>
</evidence>
<gene>
    <name evidence="1" type="ORF">APT59_02300</name>
</gene>